<protein>
    <submittedName>
        <fullName evidence="2">Uncharacterized protein</fullName>
    </submittedName>
</protein>
<evidence type="ECO:0000256" key="1">
    <source>
        <dbReference type="SAM" id="Phobius"/>
    </source>
</evidence>
<keyword evidence="1" id="KW-0472">Membrane</keyword>
<feature type="transmembrane region" description="Helical" evidence="1">
    <location>
        <begin position="6"/>
        <end position="23"/>
    </location>
</feature>
<organism evidence="2">
    <name type="scientific">Lepeophtheirus salmonis</name>
    <name type="common">Salmon louse</name>
    <name type="synonym">Caligus salmonis</name>
    <dbReference type="NCBI Taxonomy" id="72036"/>
    <lineage>
        <taxon>Eukaryota</taxon>
        <taxon>Metazoa</taxon>
        <taxon>Ecdysozoa</taxon>
        <taxon>Arthropoda</taxon>
        <taxon>Crustacea</taxon>
        <taxon>Multicrustacea</taxon>
        <taxon>Hexanauplia</taxon>
        <taxon>Copepoda</taxon>
        <taxon>Siphonostomatoida</taxon>
        <taxon>Caligidae</taxon>
        <taxon>Lepeophtheirus</taxon>
    </lineage>
</organism>
<accession>A0A0K2TFD5</accession>
<keyword evidence="1" id="KW-0812">Transmembrane</keyword>
<sequence length="36" mass="4252">MSLYGIVHVVIFPRQMYFISLIFNKYSVISMRAEVV</sequence>
<reference evidence="2" key="1">
    <citation type="submission" date="2014-05" db="EMBL/GenBank/DDBJ databases">
        <authorList>
            <person name="Chronopoulou M."/>
        </authorList>
    </citation>
    <scope>NUCLEOTIDE SEQUENCE</scope>
    <source>
        <tissue evidence="2">Whole organism</tissue>
    </source>
</reference>
<dbReference type="AlphaFoldDB" id="A0A0K2TFD5"/>
<proteinExistence type="predicted"/>
<keyword evidence="1" id="KW-1133">Transmembrane helix</keyword>
<dbReference type="EMBL" id="HACA01006931">
    <property type="protein sequence ID" value="CDW24292.1"/>
    <property type="molecule type" value="Transcribed_RNA"/>
</dbReference>
<evidence type="ECO:0000313" key="2">
    <source>
        <dbReference type="EMBL" id="CDW24292.1"/>
    </source>
</evidence>
<name>A0A0K2TFD5_LEPSM</name>